<dbReference type="AlphaFoldDB" id="A0A9W6IK71"/>
<sequence length="259" mass="26550">MTQGDLARRFAALHVKGAPLVLYNIWDAGSAGAVAKAGAKALATGSASAAAAQGYKDAQALPLDALLATVRRIVETSELPVSVDFEGGYAEAPDALAANTARLIATGAVGINFEDQIVGGDGLYPVEVQADRIRAIRKAADEAGIPLFINARTDLFLKERDADRQAALIGEAGTRAAAYAGAGASGFFVPGLAREDLIGQICTASPLPVNAMMMPGMPDRERLAALGVARISHGPFPYLAIMNALKTAAAEAIGTPVPA</sequence>
<reference evidence="1" key="2">
    <citation type="submission" date="2023-01" db="EMBL/GenBank/DDBJ databases">
        <authorList>
            <person name="Sun Q."/>
            <person name="Evtushenko L."/>
        </authorList>
    </citation>
    <scope>NUCLEOTIDE SEQUENCE</scope>
    <source>
        <strain evidence="1">VKM B-1513</strain>
    </source>
</reference>
<dbReference type="RefSeq" id="WP_271185475.1">
    <property type="nucleotide sequence ID" value="NZ_BSFE01000001.1"/>
</dbReference>
<reference evidence="1" key="1">
    <citation type="journal article" date="2014" name="Int. J. Syst. Evol. Microbiol.">
        <title>Complete genome sequence of Corynebacterium casei LMG S-19264T (=DSM 44701T), isolated from a smear-ripened cheese.</title>
        <authorList>
            <consortium name="US DOE Joint Genome Institute (JGI-PGF)"/>
            <person name="Walter F."/>
            <person name="Albersmeier A."/>
            <person name="Kalinowski J."/>
            <person name="Ruckert C."/>
        </authorList>
    </citation>
    <scope>NUCLEOTIDE SEQUENCE</scope>
    <source>
        <strain evidence="1">VKM B-1513</strain>
    </source>
</reference>
<dbReference type="InterPro" id="IPR015813">
    <property type="entry name" value="Pyrv/PenolPyrv_kinase-like_dom"/>
</dbReference>
<proteinExistence type="predicted"/>
<dbReference type="PANTHER" id="PTHR42905">
    <property type="entry name" value="PHOSPHOENOLPYRUVATE CARBOXYLASE"/>
    <property type="match status" value="1"/>
</dbReference>
<dbReference type="PANTHER" id="PTHR42905:SF16">
    <property type="entry name" value="CARBOXYPHOSPHONOENOLPYRUVATE PHOSPHONOMUTASE-LIKE PROTEIN (AFU_ORTHOLOGUE AFUA_5G07230)"/>
    <property type="match status" value="1"/>
</dbReference>
<dbReference type="SUPFAM" id="SSF51621">
    <property type="entry name" value="Phosphoenolpyruvate/pyruvate domain"/>
    <property type="match status" value="1"/>
</dbReference>
<gene>
    <name evidence="1" type="ORF">GCM10017621_05900</name>
</gene>
<dbReference type="EMBL" id="BSFE01000001">
    <property type="protein sequence ID" value="GLK51082.1"/>
    <property type="molecule type" value="Genomic_DNA"/>
</dbReference>
<dbReference type="GO" id="GO:0003824">
    <property type="term" value="F:catalytic activity"/>
    <property type="evidence" value="ECO:0007669"/>
    <property type="project" value="InterPro"/>
</dbReference>
<dbReference type="Gene3D" id="3.20.20.60">
    <property type="entry name" value="Phosphoenolpyruvate-binding domains"/>
    <property type="match status" value="1"/>
</dbReference>
<evidence type="ECO:0000313" key="2">
    <source>
        <dbReference type="Proteomes" id="UP001143486"/>
    </source>
</evidence>
<evidence type="ECO:0000313" key="1">
    <source>
        <dbReference type="EMBL" id="GLK51082.1"/>
    </source>
</evidence>
<dbReference type="Proteomes" id="UP001143486">
    <property type="component" value="Unassembled WGS sequence"/>
</dbReference>
<protein>
    <submittedName>
        <fullName evidence="1">Phosphonomutase</fullName>
    </submittedName>
</protein>
<comment type="caution">
    <text evidence="1">The sequence shown here is derived from an EMBL/GenBank/DDBJ whole genome shotgun (WGS) entry which is preliminary data.</text>
</comment>
<dbReference type="InterPro" id="IPR039556">
    <property type="entry name" value="ICL/PEPM"/>
</dbReference>
<organism evidence="1 2">
    <name type="scientific">Maricaulis virginensis</name>
    <dbReference type="NCBI Taxonomy" id="144022"/>
    <lineage>
        <taxon>Bacteria</taxon>
        <taxon>Pseudomonadati</taxon>
        <taxon>Pseudomonadota</taxon>
        <taxon>Alphaproteobacteria</taxon>
        <taxon>Maricaulales</taxon>
        <taxon>Maricaulaceae</taxon>
        <taxon>Maricaulis</taxon>
    </lineage>
</organism>
<dbReference type="InterPro" id="IPR040442">
    <property type="entry name" value="Pyrv_kinase-like_dom_sf"/>
</dbReference>
<keyword evidence="2" id="KW-1185">Reference proteome</keyword>
<name>A0A9W6IK71_9PROT</name>
<accession>A0A9W6IK71</accession>
<dbReference type="CDD" id="cd00377">
    <property type="entry name" value="ICL_PEPM"/>
    <property type="match status" value="1"/>
</dbReference>
<dbReference type="Pfam" id="PF13714">
    <property type="entry name" value="PEP_mutase"/>
    <property type="match status" value="1"/>
</dbReference>